<evidence type="ECO:0000256" key="4">
    <source>
        <dbReference type="ARBA" id="ARBA00022801"/>
    </source>
</evidence>
<feature type="transmembrane region" description="Helical" evidence="7">
    <location>
        <begin position="13"/>
        <end position="33"/>
    </location>
</feature>
<sequence>MLKRFKLYKSGKLWIRGLVLMTAVGFGTIIGFVNTTFADDSNNVGLNQDEIAQQSSTSISGVSTTKVKAEDDSNFNTSSNSLNAQATEKLTPDSVQSNQQNINKNGWQKNSEGQIIYYQNDKPLSGRQYSYLPTIPNTNVQGTNNWYLTDNGVVQAGFQAWAGSHYYFDPSTYLRVDNDYRTIGDGSTGYLLGSNGQALSGVQKWAGTYYYFDPTTYLKQNDVYATSQWGMKYMFGKDGRIVTGLYKWDKNGQVYYFDPTTYLAVTNNYILANDGHWYLFTADGTAASGVQRWAGTYYYFDPVTHLRVDDDYVTSQWGMKYMFGKDGRIVTGLYKWDKNGQVYYFDPTTYLAVTNKYMQANDGHWYLFTADGTAASGVQKLGDTYYYFDPQTHQRVDNNYVQSQWGDWYMFGKDGRIVTGEKEWYGHYYYFDPITYLKVTNKWVNGKYYKSDGTRAQNETISINGQNYSFDNNGNVVSNRASQVVAIARQQLDKPYVWGATGPNSFDCSGLVQYVYRQIGVNLPRTTYQQEYQGTAVSLNALQPGDLLFWGSYGSAYHVAIYIGNGDFIQAPQPGERVKITNMSYYHPDFARRIL</sequence>
<dbReference type="Gene3D" id="3.90.1720.10">
    <property type="entry name" value="endopeptidase domain like (from Nostoc punctiforme)"/>
    <property type="match status" value="1"/>
</dbReference>
<keyword evidence="3" id="KW-0732">Signal</keyword>
<protein>
    <recommendedName>
        <fullName evidence="8">NlpC/P60 domain-containing protein</fullName>
    </recommendedName>
</protein>
<evidence type="ECO:0000313" key="9">
    <source>
        <dbReference type="EMBL" id="MRG76035.1"/>
    </source>
</evidence>
<accession>A0AAW9UC03</accession>
<keyword evidence="2" id="KW-0645">Protease</keyword>
<dbReference type="SUPFAM" id="SSF54001">
    <property type="entry name" value="Cysteine proteinases"/>
    <property type="match status" value="1"/>
</dbReference>
<keyword evidence="7" id="KW-0472">Membrane</keyword>
<dbReference type="PANTHER" id="PTHR47053:SF1">
    <property type="entry name" value="MUREIN DD-ENDOPEPTIDASE MEPH-RELATED"/>
    <property type="match status" value="1"/>
</dbReference>
<keyword evidence="4" id="KW-0378">Hydrolase</keyword>
<evidence type="ECO:0000256" key="5">
    <source>
        <dbReference type="ARBA" id="ARBA00022807"/>
    </source>
</evidence>
<dbReference type="InterPro" id="IPR038765">
    <property type="entry name" value="Papain-like_cys_pep_sf"/>
</dbReference>
<dbReference type="Proteomes" id="UP000452188">
    <property type="component" value="Unassembled WGS sequence"/>
</dbReference>
<evidence type="ECO:0000256" key="7">
    <source>
        <dbReference type="SAM" id="Phobius"/>
    </source>
</evidence>
<keyword evidence="7" id="KW-1133">Transmembrane helix</keyword>
<evidence type="ECO:0000256" key="3">
    <source>
        <dbReference type="ARBA" id="ARBA00022729"/>
    </source>
</evidence>
<reference evidence="9 10" key="1">
    <citation type="submission" date="2019-11" db="EMBL/GenBank/DDBJ databases">
        <title>Draft genome sequence of 12 host-associated Lactobacillus reuteri rodent strains.</title>
        <authorList>
            <person name="Zhang S."/>
            <person name="Ozcam M."/>
            <person name="Van Pijkeren J.P."/>
        </authorList>
    </citation>
    <scope>NUCLEOTIDE SEQUENCE [LARGE SCALE GENOMIC DNA]</scope>
    <source>
        <strain evidence="9 10">6799jm-1</strain>
    </source>
</reference>
<organism evidence="9 10">
    <name type="scientific">Limosilactobacillus reuteri</name>
    <name type="common">Lactobacillus reuteri</name>
    <dbReference type="NCBI Taxonomy" id="1598"/>
    <lineage>
        <taxon>Bacteria</taxon>
        <taxon>Bacillati</taxon>
        <taxon>Bacillota</taxon>
        <taxon>Bacilli</taxon>
        <taxon>Lactobacillales</taxon>
        <taxon>Lactobacillaceae</taxon>
        <taxon>Limosilactobacillus</taxon>
    </lineage>
</organism>
<evidence type="ECO:0000259" key="8">
    <source>
        <dbReference type="PROSITE" id="PS51935"/>
    </source>
</evidence>
<dbReference type="Gene3D" id="2.10.270.10">
    <property type="entry name" value="Cholin Binding"/>
    <property type="match status" value="4"/>
</dbReference>
<dbReference type="NCBIfam" id="TIGR03715">
    <property type="entry name" value="KxYKxGKxW"/>
    <property type="match status" value="1"/>
</dbReference>
<dbReference type="PROSITE" id="PS51935">
    <property type="entry name" value="NLPC_P60"/>
    <property type="match status" value="1"/>
</dbReference>
<dbReference type="SUPFAM" id="SSF69360">
    <property type="entry name" value="Cell wall binding repeat"/>
    <property type="match status" value="3"/>
</dbReference>
<dbReference type="InterPro" id="IPR022263">
    <property type="entry name" value="KxYKxGKxW"/>
</dbReference>
<feature type="region of interest" description="Disordered" evidence="6">
    <location>
        <begin position="69"/>
        <end position="106"/>
    </location>
</feature>
<evidence type="ECO:0000256" key="6">
    <source>
        <dbReference type="SAM" id="MobiDB-lite"/>
    </source>
</evidence>
<evidence type="ECO:0000256" key="2">
    <source>
        <dbReference type="ARBA" id="ARBA00022670"/>
    </source>
</evidence>
<proteinExistence type="inferred from homology"/>
<evidence type="ECO:0000256" key="1">
    <source>
        <dbReference type="ARBA" id="ARBA00007074"/>
    </source>
</evidence>
<comment type="similarity">
    <text evidence="1">Belongs to the peptidase C40 family.</text>
</comment>
<gene>
    <name evidence="9" type="ORF">GIX79_09810</name>
</gene>
<dbReference type="RefSeq" id="WP_080549885.1">
    <property type="nucleotide sequence ID" value="NZ_JAVRDL010000001.1"/>
</dbReference>
<dbReference type="AlphaFoldDB" id="A0AAW9UC03"/>
<dbReference type="GO" id="GO:0008234">
    <property type="term" value="F:cysteine-type peptidase activity"/>
    <property type="evidence" value="ECO:0007669"/>
    <property type="project" value="UniProtKB-KW"/>
</dbReference>
<dbReference type="Pfam" id="PF00877">
    <property type="entry name" value="NLPC_P60"/>
    <property type="match status" value="1"/>
</dbReference>
<dbReference type="Pfam" id="PF19258">
    <property type="entry name" value="KxYKxGKxW_sig"/>
    <property type="match status" value="1"/>
</dbReference>
<keyword evidence="5" id="KW-0788">Thiol protease</keyword>
<dbReference type="GO" id="GO:0006508">
    <property type="term" value="P:proteolysis"/>
    <property type="evidence" value="ECO:0007669"/>
    <property type="project" value="UniProtKB-KW"/>
</dbReference>
<dbReference type="InterPro" id="IPR000064">
    <property type="entry name" value="NLP_P60_dom"/>
</dbReference>
<dbReference type="InterPro" id="IPR051202">
    <property type="entry name" value="Peptidase_C40"/>
</dbReference>
<dbReference type="EMBL" id="WJMV01000047">
    <property type="protein sequence ID" value="MRG76035.1"/>
    <property type="molecule type" value="Genomic_DNA"/>
</dbReference>
<feature type="compositionally biased region" description="Polar residues" evidence="6">
    <location>
        <begin position="74"/>
        <end position="106"/>
    </location>
</feature>
<comment type="caution">
    <text evidence="9">The sequence shown here is derived from an EMBL/GenBank/DDBJ whole genome shotgun (WGS) entry which is preliminary data.</text>
</comment>
<dbReference type="PANTHER" id="PTHR47053">
    <property type="entry name" value="MUREIN DD-ENDOPEPTIDASE MEPH-RELATED"/>
    <property type="match status" value="1"/>
</dbReference>
<evidence type="ECO:0000313" key="10">
    <source>
        <dbReference type="Proteomes" id="UP000452188"/>
    </source>
</evidence>
<feature type="domain" description="NlpC/P60" evidence="8">
    <location>
        <begin position="478"/>
        <end position="595"/>
    </location>
</feature>
<keyword evidence="7" id="KW-0812">Transmembrane</keyword>
<name>A0AAW9UC03_LIMRT</name>